<keyword evidence="1" id="KW-0732">Signal</keyword>
<evidence type="ECO:0000256" key="1">
    <source>
        <dbReference type="SAM" id="SignalP"/>
    </source>
</evidence>
<protein>
    <recommendedName>
        <fullName evidence="4">Secreted protein</fullName>
    </recommendedName>
</protein>
<gene>
    <name evidence="2" type="ORF">F2Q68_00028134</name>
</gene>
<name>A0A8S9IHP5_BRACR</name>
<dbReference type="Proteomes" id="UP000712281">
    <property type="component" value="Unassembled WGS sequence"/>
</dbReference>
<evidence type="ECO:0000313" key="3">
    <source>
        <dbReference type="Proteomes" id="UP000712281"/>
    </source>
</evidence>
<feature type="signal peptide" evidence="1">
    <location>
        <begin position="1"/>
        <end position="17"/>
    </location>
</feature>
<feature type="chain" id="PRO_5035891028" description="Secreted protein" evidence="1">
    <location>
        <begin position="18"/>
        <end position="124"/>
    </location>
</feature>
<dbReference type="AlphaFoldDB" id="A0A8S9IHP5"/>
<proteinExistence type="predicted"/>
<accession>A0A8S9IHP5</accession>
<organism evidence="2 3">
    <name type="scientific">Brassica cretica</name>
    <name type="common">Mustard</name>
    <dbReference type="NCBI Taxonomy" id="69181"/>
    <lineage>
        <taxon>Eukaryota</taxon>
        <taxon>Viridiplantae</taxon>
        <taxon>Streptophyta</taxon>
        <taxon>Embryophyta</taxon>
        <taxon>Tracheophyta</taxon>
        <taxon>Spermatophyta</taxon>
        <taxon>Magnoliopsida</taxon>
        <taxon>eudicotyledons</taxon>
        <taxon>Gunneridae</taxon>
        <taxon>Pentapetalae</taxon>
        <taxon>rosids</taxon>
        <taxon>malvids</taxon>
        <taxon>Brassicales</taxon>
        <taxon>Brassicaceae</taxon>
        <taxon>Brassiceae</taxon>
        <taxon>Brassica</taxon>
    </lineage>
</organism>
<dbReference type="EMBL" id="QGKW02001911">
    <property type="protein sequence ID" value="KAF2568855.1"/>
    <property type="molecule type" value="Genomic_DNA"/>
</dbReference>
<comment type="caution">
    <text evidence="2">The sequence shown here is derived from an EMBL/GenBank/DDBJ whole genome shotgun (WGS) entry which is preliminary data.</text>
</comment>
<reference evidence="2" key="1">
    <citation type="submission" date="2019-12" db="EMBL/GenBank/DDBJ databases">
        <title>Genome sequencing and annotation of Brassica cretica.</title>
        <authorList>
            <person name="Studholme D.J."/>
            <person name="Sarris P.F."/>
        </authorList>
    </citation>
    <scope>NUCLEOTIDE SEQUENCE</scope>
    <source>
        <strain evidence="2">PFS-001/15</strain>
        <tissue evidence="2">Leaf</tissue>
    </source>
</reference>
<evidence type="ECO:0000313" key="2">
    <source>
        <dbReference type="EMBL" id="KAF2568855.1"/>
    </source>
</evidence>
<sequence length="124" mass="13838">MLLLFLSLRLVMVMNQGLEPCLMSPKTHRRAWNRAESLKPRAGGTEGGTKPNLCVVSRHLVSHDKGGSFLMEPCLMSPKTHRRAWNRAESLKPRTGGTEGGTEPNLRVVQPSHFRLQLSGARRL</sequence>
<evidence type="ECO:0008006" key="4">
    <source>
        <dbReference type="Google" id="ProtNLM"/>
    </source>
</evidence>